<organism evidence="1 2">
    <name type="scientific">Psilocybe cubensis</name>
    <name type="common">Psychedelic mushroom</name>
    <name type="synonym">Stropharia cubensis</name>
    <dbReference type="NCBI Taxonomy" id="181762"/>
    <lineage>
        <taxon>Eukaryota</taxon>
        <taxon>Fungi</taxon>
        <taxon>Dikarya</taxon>
        <taxon>Basidiomycota</taxon>
        <taxon>Agaricomycotina</taxon>
        <taxon>Agaricomycetes</taxon>
        <taxon>Agaricomycetidae</taxon>
        <taxon>Agaricales</taxon>
        <taxon>Agaricineae</taxon>
        <taxon>Strophariaceae</taxon>
        <taxon>Psilocybe</taxon>
    </lineage>
</organism>
<dbReference type="Proteomes" id="UP000664032">
    <property type="component" value="Unassembled WGS sequence"/>
</dbReference>
<sequence length="227" mass="25327">MDYRLIIEFVRLPFVLEFNICDMLVSAAFFLGILPLGLGITIADPSELTTFSYDYIIVGGGTAGLVVANRLTENPNITVAILEAAWDTQFGWNYTVVPQAGLNLRTFDYPRGKAIGGCSAVNYLIHQFGTDEDWDRFANLTSEPSWSWANMKQYVQKYKQIVKPLDGHNITGKFNPSLHGFSGMVQASLPELSFPIDGRIAATLDQLSSEFKFNNDTLRLRNSQQLS</sequence>
<evidence type="ECO:0000313" key="2">
    <source>
        <dbReference type="Proteomes" id="UP000664032"/>
    </source>
</evidence>
<comment type="caution">
    <text evidence="1">The sequence shown here is derived from an EMBL/GenBank/DDBJ whole genome shotgun (WGS) entry which is preliminary data.</text>
</comment>
<dbReference type="EMBL" id="JAFIQS020000011">
    <property type="protein sequence ID" value="KAH9475838.1"/>
    <property type="molecule type" value="Genomic_DNA"/>
</dbReference>
<proteinExistence type="predicted"/>
<reference evidence="1" key="1">
    <citation type="submission" date="2021-10" db="EMBL/GenBank/DDBJ databases">
        <title>Psilocybe cubensis genome.</title>
        <authorList>
            <person name="Mckernan K.J."/>
            <person name="Crawford S."/>
            <person name="Trippe A."/>
            <person name="Kane L.T."/>
            <person name="Mclaughlin S."/>
        </authorList>
    </citation>
    <scope>NUCLEOTIDE SEQUENCE</scope>
    <source>
        <strain evidence="1">MGC-MH-2018</strain>
    </source>
</reference>
<evidence type="ECO:0000313" key="1">
    <source>
        <dbReference type="EMBL" id="KAH9475838.1"/>
    </source>
</evidence>
<gene>
    <name evidence="1" type="ORF">JR316_0011398</name>
</gene>
<protein>
    <submittedName>
        <fullName evidence="1">Pyranose dehydrogenase 1</fullName>
    </submittedName>
</protein>
<name>A0ACB8GJN3_PSICU</name>
<keyword evidence="2" id="KW-1185">Reference proteome</keyword>
<accession>A0ACB8GJN3</accession>